<gene>
    <name evidence="1" type="ORF">ACFSQJ_00455</name>
</gene>
<organism evidence="1 2">
    <name type="scientific">Croceitalea marina</name>
    <dbReference type="NCBI Taxonomy" id="1775166"/>
    <lineage>
        <taxon>Bacteria</taxon>
        <taxon>Pseudomonadati</taxon>
        <taxon>Bacteroidota</taxon>
        <taxon>Flavobacteriia</taxon>
        <taxon>Flavobacteriales</taxon>
        <taxon>Flavobacteriaceae</taxon>
        <taxon>Croceitalea</taxon>
    </lineage>
</organism>
<evidence type="ECO:0000313" key="2">
    <source>
        <dbReference type="Proteomes" id="UP001597526"/>
    </source>
</evidence>
<comment type="caution">
    <text evidence="1">The sequence shown here is derived from an EMBL/GenBank/DDBJ whole genome shotgun (WGS) entry which is preliminary data.</text>
</comment>
<dbReference type="Proteomes" id="UP001597526">
    <property type="component" value="Unassembled WGS sequence"/>
</dbReference>
<protein>
    <submittedName>
        <fullName evidence="1">Uncharacterized protein</fullName>
    </submittedName>
</protein>
<name>A0ABW5MSD4_9FLAO</name>
<keyword evidence="2" id="KW-1185">Reference proteome</keyword>
<evidence type="ECO:0000313" key="1">
    <source>
        <dbReference type="EMBL" id="MFD2585379.1"/>
    </source>
</evidence>
<sequence length="193" mass="22682">MKRLFVLICLVFLGNCLFGQYQMDIKLTDGTIKSGIYKWGKYRLIDKNRKEEIKFSEITSFIQQGANGVSNEFHILFYPKRKKLKRSKKALGWKVHSGEKIDLFHALFGSQPVHEIIDTKFNLSHLEVFARRKGEKYVYSLRCRDGIGCQGIKKRLIKFFYDCPELLKLIEDDEMDIMNTPEIVKKYEELCPN</sequence>
<proteinExistence type="predicted"/>
<dbReference type="EMBL" id="JBHULB010000001">
    <property type="protein sequence ID" value="MFD2585379.1"/>
    <property type="molecule type" value="Genomic_DNA"/>
</dbReference>
<reference evidence="2" key="1">
    <citation type="journal article" date="2019" name="Int. J. Syst. Evol. Microbiol.">
        <title>The Global Catalogue of Microorganisms (GCM) 10K type strain sequencing project: providing services to taxonomists for standard genome sequencing and annotation.</title>
        <authorList>
            <consortium name="The Broad Institute Genomics Platform"/>
            <consortium name="The Broad Institute Genome Sequencing Center for Infectious Disease"/>
            <person name="Wu L."/>
            <person name="Ma J."/>
        </authorList>
    </citation>
    <scope>NUCLEOTIDE SEQUENCE [LARGE SCALE GENOMIC DNA]</scope>
    <source>
        <strain evidence="2">KCTC 52368</strain>
    </source>
</reference>
<dbReference type="RefSeq" id="WP_377764780.1">
    <property type="nucleotide sequence ID" value="NZ_JBHULB010000001.1"/>
</dbReference>
<accession>A0ABW5MSD4</accession>